<dbReference type="InterPro" id="IPR011650">
    <property type="entry name" value="Peptidase_M20_dimer"/>
</dbReference>
<dbReference type="EMBL" id="BAABFC010000001">
    <property type="protein sequence ID" value="GAA4492892.1"/>
    <property type="molecule type" value="Genomic_DNA"/>
</dbReference>
<reference evidence="4" key="1">
    <citation type="journal article" date="2019" name="Int. J. Syst. Evol. Microbiol.">
        <title>The Global Catalogue of Microorganisms (GCM) 10K type strain sequencing project: providing services to taxonomists for standard genome sequencing and annotation.</title>
        <authorList>
            <consortium name="The Broad Institute Genomics Platform"/>
            <consortium name="The Broad Institute Genome Sequencing Center for Infectious Disease"/>
            <person name="Wu L."/>
            <person name="Ma J."/>
        </authorList>
    </citation>
    <scope>NUCLEOTIDE SEQUENCE [LARGE SCALE GENOMIC DNA]</scope>
    <source>
        <strain evidence="4">JCM 32226</strain>
    </source>
</reference>
<dbReference type="InterPro" id="IPR036264">
    <property type="entry name" value="Bact_exopeptidase_dim_dom"/>
</dbReference>
<sequence>MAAHKESTMLEQLRRWRRDFHQYPEPGWCEYRTTSLIAAELSACGYQILLGDQVLSAAAVMGRQIDEPKEKARAAAQGAPQAWLEASSLTGLMAVLDTGRPGPCVALRVDLDAVKVQESQGAQHQPDQQGFASVNAQCMHACGHDGHAAMGLVLGQLLAQQHERLCGKIKLFFQPAEEGCRGGKAMAQGGQVDDVDILYAIHLGIHAASGELVVSPTGFLSSTKFDVEFHGTPAHAGLEPNAGANALAAACQAVSQMLGIPRHRDGLTRLNIGTLNAGAERNVIPSFALLEGETRGASAELNDYMFSRVQQIVDGCARSYGVDFRIRKQGEAISIENSPRLVHSVTLSADRLGFHVIHSRPFGASDDAGYMLERVQKRGGEAAYLVIGADLAAGHHHHGFDFDETAMVKGVSLLEALFVAALQPPAEITG</sequence>
<evidence type="ECO:0000313" key="4">
    <source>
        <dbReference type="Proteomes" id="UP001501321"/>
    </source>
</evidence>
<evidence type="ECO:0000256" key="1">
    <source>
        <dbReference type="ARBA" id="ARBA00022801"/>
    </source>
</evidence>
<dbReference type="PIRSF" id="PIRSF005962">
    <property type="entry name" value="Pept_M20D_amidohydro"/>
    <property type="match status" value="1"/>
</dbReference>
<protein>
    <submittedName>
        <fullName evidence="3">M20 family metallo-hydrolase</fullName>
    </submittedName>
</protein>
<dbReference type="SUPFAM" id="SSF55031">
    <property type="entry name" value="Bacterial exopeptidase dimerisation domain"/>
    <property type="match status" value="1"/>
</dbReference>
<dbReference type="PANTHER" id="PTHR30575">
    <property type="entry name" value="PEPTIDASE M20"/>
    <property type="match status" value="1"/>
</dbReference>
<dbReference type="Proteomes" id="UP001501321">
    <property type="component" value="Unassembled WGS sequence"/>
</dbReference>
<dbReference type="SUPFAM" id="SSF53187">
    <property type="entry name" value="Zn-dependent exopeptidases"/>
    <property type="match status" value="1"/>
</dbReference>
<feature type="domain" description="Peptidase M20 dimerisation" evidence="2">
    <location>
        <begin position="223"/>
        <end position="313"/>
    </location>
</feature>
<comment type="caution">
    <text evidence="3">The sequence shown here is derived from an EMBL/GenBank/DDBJ whole genome shotgun (WGS) entry which is preliminary data.</text>
</comment>
<keyword evidence="4" id="KW-1185">Reference proteome</keyword>
<proteinExistence type="predicted"/>
<dbReference type="Gene3D" id="3.40.630.10">
    <property type="entry name" value="Zn peptidases"/>
    <property type="match status" value="2"/>
</dbReference>
<evidence type="ECO:0000313" key="3">
    <source>
        <dbReference type="EMBL" id="GAA4492892.1"/>
    </source>
</evidence>
<accession>A0ABP8PVE2</accession>
<dbReference type="PANTHER" id="PTHR30575:SF3">
    <property type="entry name" value="PEPTIDASE M20 DIMERISATION DOMAIN-CONTAINING PROTEIN"/>
    <property type="match status" value="1"/>
</dbReference>
<name>A0ABP8PVE2_9GAMM</name>
<organism evidence="3 4">
    <name type="scientific">Pseudaeromonas paramecii</name>
    <dbReference type="NCBI Taxonomy" id="2138166"/>
    <lineage>
        <taxon>Bacteria</taxon>
        <taxon>Pseudomonadati</taxon>
        <taxon>Pseudomonadota</taxon>
        <taxon>Gammaproteobacteria</taxon>
        <taxon>Aeromonadales</taxon>
        <taxon>Aeromonadaceae</taxon>
        <taxon>Pseudaeromonas</taxon>
    </lineage>
</organism>
<dbReference type="Pfam" id="PF01546">
    <property type="entry name" value="Peptidase_M20"/>
    <property type="match status" value="1"/>
</dbReference>
<dbReference type="Pfam" id="PF07687">
    <property type="entry name" value="M20_dimer"/>
    <property type="match status" value="1"/>
</dbReference>
<dbReference type="InterPro" id="IPR017439">
    <property type="entry name" value="Amidohydrolase"/>
</dbReference>
<evidence type="ECO:0000259" key="2">
    <source>
        <dbReference type="Pfam" id="PF07687"/>
    </source>
</evidence>
<gene>
    <name evidence="3" type="ORF">GCM10023095_02180</name>
</gene>
<dbReference type="InterPro" id="IPR002933">
    <property type="entry name" value="Peptidase_M20"/>
</dbReference>
<dbReference type="InterPro" id="IPR052030">
    <property type="entry name" value="Peptidase_M20/M20A_hydrolases"/>
</dbReference>
<dbReference type="NCBIfam" id="TIGR01891">
    <property type="entry name" value="amidohydrolases"/>
    <property type="match status" value="1"/>
</dbReference>
<keyword evidence="1" id="KW-0378">Hydrolase</keyword>